<dbReference type="Proteomes" id="UP000422108">
    <property type="component" value="Chromosome"/>
</dbReference>
<reference evidence="1 2" key="1">
    <citation type="submission" date="2019-11" db="EMBL/GenBank/DDBJ databases">
        <title>Comparative genomics of hydrocarbon-degrading Desulfosarcina strains.</title>
        <authorList>
            <person name="Watanabe M."/>
            <person name="Kojima H."/>
            <person name="Fukui M."/>
        </authorList>
    </citation>
    <scope>NUCLEOTIDE SEQUENCE [LARGE SCALE GENOMIC DNA]</scope>
    <source>
        <strain evidence="2">oXyS1</strain>
    </source>
</reference>
<name>A0A5K8A3J6_9BACT</name>
<sequence length="204" mass="23294">MNTLDDNRAADTSTPPLPNLGPVVIRLMKGVVYRDEQETTWQDLMLLQSQVRDYVQVIGLTLVLDETDGYAYLHQGDSDADGETLPRLMQRRPLSYPVSLLCVLLRKKLVEADVGGEEPRVVLTRDQMADMMRVFLKDQPNEARIVDRIDTYINKVAELGFLRRFKKDTGTFEVRRILKSLVDATWLIQLDEKLEAYLSHAAAD</sequence>
<gene>
    <name evidence="1" type="ORF">DSCOOX_02820</name>
</gene>
<dbReference type="EMBL" id="AP021879">
    <property type="protein sequence ID" value="BBO87102.1"/>
    <property type="molecule type" value="Genomic_DNA"/>
</dbReference>
<dbReference type="AlphaFoldDB" id="A0A5K8A3J6"/>
<keyword evidence="2" id="KW-1185">Reference proteome</keyword>
<evidence type="ECO:0008006" key="3">
    <source>
        <dbReference type="Google" id="ProtNLM"/>
    </source>
</evidence>
<proteinExistence type="predicted"/>
<dbReference type="RefSeq" id="WP_155308595.1">
    <property type="nucleotide sequence ID" value="NZ_AP021879.1"/>
</dbReference>
<organism evidence="1 2">
    <name type="scientific">Desulfosarcina ovata subsp. ovata</name>
    <dbReference type="NCBI Taxonomy" id="2752305"/>
    <lineage>
        <taxon>Bacteria</taxon>
        <taxon>Pseudomonadati</taxon>
        <taxon>Thermodesulfobacteriota</taxon>
        <taxon>Desulfobacteria</taxon>
        <taxon>Desulfobacterales</taxon>
        <taxon>Desulfosarcinaceae</taxon>
        <taxon>Desulfosarcina</taxon>
    </lineage>
</organism>
<dbReference type="Pfam" id="PF13835">
    <property type="entry name" value="DUF4194"/>
    <property type="match status" value="1"/>
</dbReference>
<evidence type="ECO:0000313" key="2">
    <source>
        <dbReference type="Proteomes" id="UP000422108"/>
    </source>
</evidence>
<evidence type="ECO:0000313" key="1">
    <source>
        <dbReference type="EMBL" id="BBO87102.1"/>
    </source>
</evidence>
<dbReference type="InterPro" id="IPR025449">
    <property type="entry name" value="JetB"/>
</dbReference>
<protein>
    <recommendedName>
        <fullName evidence="3">DUF4194 domain-containing protein</fullName>
    </recommendedName>
</protein>
<accession>A0A5K8A3J6</accession>